<dbReference type="Pfam" id="PF14059">
    <property type="entry name" value="DUF4251"/>
    <property type="match status" value="1"/>
</dbReference>
<gene>
    <name evidence="1" type="ORF">ACFSSE_13200</name>
</gene>
<dbReference type="Proteomes" id="UP001597546">
    <property type="component" value="Unassembled WGS sequence"/>
</dbReference>
<evidence type="ECO:0000313" key="2">
    <source>
        <dbReference type="Proteomes" id="UP001597546"/>
    </source>
</evidence>
<name>A0ABW5TUX2_9SPHI</name>
<dbReference type="InterPro" id="IPR025347">
    <property type="entry name" value="DUF4251"/>
</dbReference>
<reference evidence="2" key="1">
    <citation type="journal article" date="2019" name="Int. J. Syst. Evol. Microbiol.">
        <title>The Global Catalogue of Microorganisms (GCM) 10K type strain sequencing project: providing services to taxonomists for standard genome sequencing and annotation.</title>
        <authorList>
            <consortium name="The Broad Institute Genomics Platform"/>
            <consortium name="The Broad Institute Genome Sequencing Center for Infectious Disease"/>
            <person name="Wu L."/>
            <person name="Ma J."/>
        </authorList>
    </citation>
    <scope>NUCLEOTIDE SEQUENCE [LARGE SCALE GENOMIC DNA]</scope>
    <source>
        <strain evidence="2">KCTC 42456</strain>
    </source>
</reference>
<sequence>MMYKLLIKNKIVLGFSICILFVSCLSQKEKAAYKKSVEQAITENRFRFIPQQVNPLRAGLIISPQLLQLDGTYSLKVTPDSLISYLPYFGVAQQQVDYGGRDSGLSFTSTDFTYNKKDGKKGGYEITIQPKNSNNARTMYLSITESGTATLNINSNNRDAISFNGVIEAK</sequence>
<keyword evidence="2" id="KW-1185">Reference proteome</keyword>
<proteinExistence type="predicted"/>
<organism evidence="1 2">
    <name type="scientific">Pedobacter alpinus</name>
    <dbReference type="NCBI Taxonomy" id="1590643"/>
    <lineage>
        <taxon>Bacteria</taxon>
        <taxon>Pseudomonadati</taxon>
        <taxon>Bacteroidota</taxon>
        <taxon>Sphingobacteriia</taxon>
        <taxon>Sphingobacteriales</taxon>
        <taxon>Sphingobacteriaceae</taxon>
        <taxon>Pedobacter</taxon>
    </lineage>
</organism>
<evidence type="ECO:0000313" key="1">
    <source>
        <dbReference type="EMBL" id="MFD2732659.1"/>
    </source>
</evidence>
<dbReference type="EMBL" id="JBHULV010000046">
    <property type="protein sequence ID" value="MFD2732659.1"/>
    <property type="molecule type" value="Genomic_DNA"/>
</dbReference>
<dbReference type="PROSITE" id="PS51257">
    <property type="entry name" value="PROKAR_LIPOPROTEIN"/>
    <property type="match status" value="1"/>
</dbReference>
<protein>
    <submittedName>
        <fullName evidence="1">DUF4251 domain-containing protein</fullName>
    </submittedName>
</protein>
<comment type="caution">
    <text evidence="1">The sequence shown here is derived from an EMBL/GenBank/DDBJ whole genome shotgun (WGS) entry which is preliminary data.</text>
</comment>
<accession>A0ABW5TUX2</accession>
<dbReference type="Gene3D" id="2.40.128.410">
    <property type="match status" value="1"/>
</dbReference>
<dbReference type="RefSeq" id="WP_379040409.1">
    <property type="nucleotide sequence ID" value="NZ_JBHSKW010000003.1"/>
</dbReference>